<dbReference type="Pfam" id="PF07758">
    <property type="entry name" value="DUF1614"/>
    <property type="match status" value="1"/>
</dbReference>
<dbReference type="KEGG" id="mbg:BN140_1647"/>
<reference evidence="3" key="1">
    <citation type="journal article" date="2012" name="J. Bacteriol.">
        <title>Complete genome sequence of the hydrogenotrophic, methanogenic archaeon Methanoculleus bourgensis strain MS2T, isolated from a sewage sludge digester.</title>
        <authorList>
            <person name="Maus I."/>
            <person name="Wibberg D."/>
            <person name="Stantscheff R."/>
            <person name="Eikmeyer F.G."/>
            <person name="Seffner A."/>
            <person name="Boelter J."/>
            <person name="Szczepanowski R."/>
            <person name="Blom J."/>
            <person name="Jaenicke S."/>
            <person name="Konig H."/>
            <person name="Puhler A."/>
            <person name="Schluter A."/>
        </authorList>
    </citation>
    <scope>NUCLEOTIDE SEQUENCE [LARGE SCALE GENOMIC DNA]</scope>
    <source>
        <strain evidence="3">ATCC 43281 / DSM 3045 / OCM 15 / MS2</strain>
    </source>
</reference>
<accession>I7L007</accession>
<keyword evidence="1" id="KW-1133">Transmembrane helix</keyword>
<gene>
    <name evidence="2" type="ordered locus">BN140_1647</name>
</gene>
<keyword evidence="1" id="KW-0812">Transmembrane</keyword>
<dbReference type="AlphaFoldDB" id="I7L007"/>
<keyword evidence="3" id="KW-1185">Reference proteome</keyword>
<feature type="transmembrane region" description="Helical" evidence="1">
    <location>
        <begin position="195"/>
        <end position="215"/>
    </location>
</feature>
<dbReference type="HOGENOM" id="CLU_082100_0_0_2"/>
<feature type="transmembrane region" description="Helical" evidence="1">
    <location>
        <begin position="109"/>
        <end position="129"/>
    </location>
</feature>
<dbReference type="PATRIC" id="fig|1201294.9.peg.1808"/>
<dbReference type="EMBL" id="HE964772">
    <property type="protein sequence ID" value="CCJ36570.1"/>
    <property type="molecule type" value="Genomic_DNA"/>
</dbReference>
<feature type="transmembrane region" description="Helical" evidence="1">
    <location>
        <begin position="227"/>
        <end position="249"/>
    </location>
</feature>
<evidence type="ECO:0000313" key="2">
    <source>
        <dbReference type="EMBL" id="CCJ36570.1"/>
    </source>
</evidence>
<organism evidence="2 3">
    <name type="scientific">Methanoculleus bourgensis (strain ATCC 43281 / DSM 3045 / OCM 15 / MS2)</name>
    <name type="common">Methanogenium bourgense</name>
    <dbReference type="NCBI Taxonomy" id="1201294"/>
    <lineage>
        <taxon>Archaea</taxon>
        <taxon>Methanobacteriati</taxon>
        <taxon>Methanobacteriota</taxon>
        <taxon>Stenosarchaea group</taxon>
        <taxon>Methanomicrobia</taxon>
        <taxon>Methanomicrobiales</taxon>
        <taxon>Methanomicrobiaceae</taxon>
        <taxon>Methanoculleus</taxon>
    </lineage>
</organism>
<feature type="transmembrane region" description="Helical" evidence="1">
    <location>
        <begin position="60"/>
        <end position="77"/>
    </location>
</feature>
<dbReference type="InterPro" id="IPR011672">
    <property type="entry name" value="DUF1614"/>
</dbReference>
<evidence type="ECO:0000313" key="3">
    <source>
        <dbReference type="Proteomes" id="UP000009007"/>
    </source>
</evidence>
<evidence type="ECO:0008006" key="4">
    <source>
        <dbReference type="Google" id="ProtNLM"/>
    </source>
</evidence>
<keyword evidence="1" id="KW-0472">Membrane</keyword>
<dbReference type="Proteomes" id="UP000009007">
    <property type="component" value="Chromosome I"/>
</dbReference>
<sequence length="250" mass="26359">MRGELFRMDRVVFNPFSPLMLLFLFGLLILFGLAIILFPILFLTAIGATFTKLGFSWREALLILVLTLAGSFINIPVRTLESRAAPAYDRYVAMYGRLYRIPQPVRRTVLAVNVGGALIPLAISLYLLYDSVVLTGGYLLLELALAGVAVVTVVTKLVAQPVPGLGIATPFFIPPLAALFAALILSLFAGGVPEAAVIIAYVSGTLGTLIGADLLNLNHIAELGAPMASIGGAGTFDGIFLSGVIAALLA</sequence>
<name>I7L007_METBM</name>
<protein>
    <recommendedName>
        <fullName evidence="4">DUF1614 domain-containing protein</fullName>
    </recommendedName>
</protein>
<proteinExistence type="predicted"/>
<dbReference type="STRING" id="1201294.BN140_1647"/>
<feature type="transmembrane region" description="Helical" evidence="1">
    <location>
        <begin position="135"/>
        <end position="159"/>
    </location>
</feature>
<feature type="transmembrane region" description="Helical" evidence="1">
    <location>
        <begin position="21"/>
        <end position="48"/>
    </location>
</feature>
<evidence type="ECO:0000256" key="1">
    <source>
        <dbReference type="SAM" id="Phobius"/>
    </source>
</evidence>
<feature type="transmembrane region" description="Helical" evidence="1">
    <location>
        <begin position="171"/>
        <end position="189"/>
    </location>
</feature>